<name>A0A2M8FAA9_9BACT</name>
<accession>A0A2M8FAA9</accession>
<evidence type="ECO:0000256" key="1">
    <source>
        <dbReference type="SAM" id="Phobius"/>
    </source>
</evidence>
<keyword evidence="1" id="KW-0472">Membrane</keyword>
<keyword evidence="1" id="KW-1133">Transmembrane helix</keyword>
<keyword evidence="1" id="KW-0812">Transmembrane</keyword>
<evidence type="ECO:0008006" key="4">
    <source>
        <dbReference type="Google" id="ProtNLM"/>
    </source>
</evidence>
<protein>
    <recommendedName>
        <fullName evidence="4">PDZ domain-containing protein</fullName>
    </recommendedName>
</protein>
<feature type="transmembrane region" description="Helical" evidence="1">
    <location>
        <begin position="20"/>
        <end position="43"/>
    </location>
</feature>
<sequence>MQTPPHLPSKSCSVPLYRRLMMSSSLIVITLIALVSGLVGGIVSDVYIVPEQGIGTDTGVISRGPAHVITDLQDPVFLRDQLRRSVTLVQKDVYEATGYIPLTDTYEAVLLTDTGWFVMPEARDQVFRPEEWIAVTMNGETYEVDSFQKDPAYDLIYGSLGGDGFRVTAFAPVSSLEPSTSLWAMHQGDLERTALTYPTPVSEGAPTFLGDAQYMFQLQAQTLPASILWTDDGAFFGFLNGEGVIVPWFVIESIYTDVFTGTPIVHTTFPVKGSVVRLTEKQSATAGDAKYGFFVEIADEKTGLQKNDLITHIGDTAIEPWTLQALILSQTRETVSVHLLRDGARIDLTL</sequence>
<dbReference type="Gene3D" id="2.30.42.10">
    <property type="match status" value="1"/>
</dbReference>
<dbReference type="Proteomes" id="UP000231456">
    <property type="component" value="Unassembled WGS sequence"/>
</dbReference>
<evidence type="ECO:0000313" key="3">
    <source>
        <dbReference type="Proteomes" id="UP000231456"/>
    </source>
</evidence>
<comment type="caution">
    <text evidence="2">The sequence shown here is derived from an EMBL/GenBank/DDBJ whole genome shotgun (WGS) entry which is preliminary data.</text>
</comment>
<gene>
    <name evidence="2" type="ORF">CO030_01635</name>
</gene>
<evidence type="ECO:0000313" key="2">
    <source>
        <dbReference type="EMBL" id="PJC52673.1"/>
    </source>
</evidence>
<organism evidence="2 3">
    <name type="scientific">Candidatus Magasanikbacteria bacterium CG_4_9_14_0_2_um_filter_42_11</name>
    <dbReference type="NCBI Taxonomy" id="1974643"/>
    <lineage>
        <taxon>Bacteria</taxon>
        <taxon>Candidatus Magasanikiibacteriota</taxon>
    </lineage>
</organism>
<proteinExistence type="predicted"/>
<dbReference type="SUPFAM" id="SSF50156">
    <property type="entry name" value="PDZ domain-like"/>
    <property type="match status" value="1"/>
</dbReference>
<dbReference type="InterPro" id="IPR036034">
    <property type="entry name" value="PDZ_sf"/>
</dbReference>
<dbReference type="AlphaFoldDB" id="A0A2M8FAA9"/>
<dbReference type="EMBL" id="PFRH01000057">
    <property type="protein sequence ID" value="PJC52673.1"/>
    <property type="molecule type" value="Genomic_DNA"/>
</dbReference>
<reference evidence="3" key="1">
    <citation type="submission" date="2017-09" db="EMBL/GenBank/DDBJ databases">
        <title>Depth-based differentiation of microbial function through sediment-hosted aquifers and enrichment of novel symbionts in the deep terrestrial subsurface.</title>
        <authorList>
            <person name="Probst A.J."/>
            <person name="Ladd B."/>
            <person name="Jarett J.K."/>
            <person name="Geller-Mcgrath D.E."/>
            <person name="Sieber C.M.K."/>
            <person name="Emerson J.B."/>
            <person name="Anantharaman K."/>
            <person name="Thomas B.C."/>
            <person name="Malmstrom R."/>
            <person name="Stieglmeier M."/>
            <person name="Klingl A."/>
            <person name="Woyke T."/>
            <person name="Ryan C.M."/>
            <person name="Banfield J.F."/>
        </authorList>
    </citation>
    <scope>NUCLEOTIDE SEQUENCE [LARGE SCALE GENOMIC DNA]</scope>
</reference>